<dbReference type="OrthoDB" id="5828194at2"/>
<feature type="transmembrane region" description="Helical" evidence="1">
    <location>
        <begin position="7"/>
        <end position="24"/>
    </location>
</feature>
<keyword evidence="1" id="KW-1133">Transmembrane helix</keyword>
<sequence>MLTSTDRLTIYAVLCFISFCAIMLTTPEQMGIFAIGGLFSAALGLWFELTNDTEFEEEN</sequence>
<accession>A0A0D8M7J3</accession>
<dbReference type="GeneID" id="99740772"/>
<keyword evidence="5" id="KW-1185">Reference proteome</keyword>
<dbReference type="RefSeq" id="WP_008988298.1">
    <property type="nucleotide sequence ID" value="NZ_CP131601.1"/>
</dbReference>
<keyword evidence="1" id="KW-0472">Membrane</keyword>
<organism evidence="3 4">
    <name type="scientific">Photobacterium leiognathi</name>
    <dbReference type="NCBI Taxonomy" id="553611"/>
    <lineage>
        <taxon>Bacteria</taxon>
        <taxon>Pseudomonadati</taxon>
        <taxon>Pseudomonadota</taxon>
        <taxon>Gammaproteobacteria</taxon>
        <taxon>Vibrionales</taxon>
        <taxon>Vibrionaceae</taxon>
        <taxon>Photobacterium</taxon>
    </lineage>
</organism>
<dbReference type="AlphaFoldDB" id="A0A0D8M7J3"/>
<protein>
    <recommendedName>
        <fullName evidence="6">Phage protein</fullName>
    </recommendedName>
</protein>
<evidence type="ECO:0000313" key="2">
    <source>
        <dbReference type="EMBL" id="PSV80297.1"/>
    </source>
</evidence>
<gene>
    <name evidence="3" type="ORF">CTM89_15350</name>
    <name evidence="2" type="ORF">CTM94_14045</name>
</gene>
<comment type="caution">
    <text evidence="3">The sequence shown here is derived from an EMBL/GenBank/DDBJ whole genome shotgun (WGS) entry which is preliminary data.</text>
</comment>
<dbReference type="EMBL" id="PYOJ01000021">
    <property type="protein sequence ID" value="PSV87992.1"/>
    <property type="molecule type" value="Genomic_DNA"/>
</dbReference>
<dbReference type="EMBL" id="PYOI01000021">
    <property type="protein sequence ID" value="PSV80297.1"/>
    <property type="molecule type" value="Genomic_DNA"/>
</dbReference>
<proteinExistence type="predicted"/>
<keyword evidence="1" id="KW-0812">Transmembrane</keyword>
<name>A0A0D8M7J3_PHOLE</name>
<evidence type="ECO:0008006" key="6">
    <source>
        <dbReference type="Google" id="ProtNLM"/>
    </source>
</evidence>
<feature type="transmembrane region" description="Helical" evidence="1">
    <location>
        <begin position="30"/>
        <end position="49"/>
    </location>
</feature>
<dbReference type="Proteomes" id="UP000240410">
    <property type="component" value="Unassembled WGS sequence"/>
</dbReference>
<evidence type="ECO:0000256" key="1">
    <source>
        <dbReference type="SAM" id="Phobius"/>
    </source>
</evidence>
<dbReference type="Proteomes" id="UP000241566">
    <property type="component" value="Unassembled WGS sequence"/>
</dbReference>
<evidence type="ECO:0000313" key="5">
    <source>
        <dbReference type="Proteomes" id="UP000241566"/>
    </source>
</evidence>
<reference evidence="3 4" key="1">
    <citation type="submission" date="2018-03" db="EMBL/GenBank/DDBJ databases">
        <title>Whole genome sequencing of Histamine producing bacteria.</title>
        <authorList>
            <person name="Butler K."/>
        </authorList>
    </citation>
    <scope>NUCLEOTIDE SEQUENCE [LARGE SCALE GENOMIC DNA]</scope>
    <source>
        <strain evidence="2 5">ATCC 25521</strain>
        <strain evidence="3 4">ATCC 33979</strain>
    </source>
</reference>
<evidence type="ECO:0000313" key="3">
    <source>
        <dbReference type="EMBL" id="PSV87992.1"/>
    </source>
</evidence>
<evidence type="ECO:0000313" key="4">
    <source>
        <dbReference type="Proteomes" id="UP000240410"/>
    </source>
</evidence>
<dbReference type="STRING" id="553611.GCA_001557755_02237"/>